<feature type="repeat" description="PPR" evidence="2">
    <location>
        <begin position="9"/>
        <end position="43"/>
    </location>
</feature>
<organism evidence="3 4">
    <name type="scientific">Lactuca saligna</name>
    <name type="common">Willowleaf lettuce</name>
    <dbReference type="NCBI Taxonomy" id="75948"/>
    <lineage>
        <taxon>Eukaryota</taxon>
        <taxon>Viridiplantae</taxon>
        <taxon>Streptophyta</taxon>
        <taxon>Embryophyta</taxon>
        <taxon>Tracheophyta</taxon>
        <taxon>Spermatophyta</taxon>
        <taxon>Magnoliopsida</taxon>
        <taxon>eudicotyledons</taxon>
        <taxon>Gunneridae</taxon>
        <taxon>Pentapetalae</taxon>
        <taxon>asterids</taxon>
        <taxon>campanulids</taxon>
        <taxon>Asterales</taxon>
        <taxon>Asteraceae</taxon>
        <taxon>Cichorioideae</taxon>
        <taxon>Cichorieae</taxon>
        <taxon>Lactucinae</taxon>
        <taxon>Lactuca</taxon>
    </lineage>
</organism>
<keyword evidence="4" id="KW-1185">Reference proteome</keyword>
<proteinExistence type="predicted"/>
<dbReference type="PANTHER" id="PTHR47942">
    <property type="entry name" value="TETRATRICOPEPTIDE REPEAT (TPR)-LIKE SUPERFAMILY PROTEIN-RELATED"/>
    <property type="match status" value="1"/>
</dbReference>
<evidence type="ECO:0000313" key="3">
    <source>
        <dbReference type="EMBL" id="CAI9277482.1"/>
    </source>
</evidence>
<evidence type="ECO:0000256" key="2">
    <source>
        <dbReference type="PROSITE-ProRule" id="PRU00708"/>
    </source>
</evidence>
<reference evidence="3" key="1">
    <citation type="submission" date="2023-04" db="EMBL/GenBank/DDBJ databases">
        <authorList>
            <person name="Vijverberg K."/>
            <person name="Xiong W."/>
            <person name="Schranz E."/>
        </authorList>
    </citation>
    <scope>NUCLEOTIDE SEQUENCE</scope>
</reference>
<feature type="repeat" description="PPR" evidence="2">
    <location>
        <begin position="393"/>
        <end position="427"/>
    </location>
</feature>
<dbReference type="Pfam" id="PF13041">
    <property type="entry name" value="PPR_2"/>
    <property type="match status" value="3"/>
</dbReference>
<dbReference type="InterPro" id="IPR002885">
    <property type="entry name" value="PPR_rpt"/>
</dbReference>
<dbReference type="PROSITE" id="PS51375">
    <property type="entry name" value="PPR"/>
    <property type="match status" value="6"/>
</dbReference>
<dbReference type="EMBL" id="OX465079">
    <property type="protein sequence ID" value="CAI9277482.1"/>
    <property type="molecule type" value="Genomic_DNA"/>
</dbReference>
<gene>
    <name evidence="3" type="ORF">LSALG_LOCUS17406</name>
</gene>
<feature type="repeat" description="PPR" evidence="2">
    <location>
        <begin position="287"/>
        <end position="321"/>
    </location>
</feature>
<dbReference type="Gene3D" id="1.25.40.10">
    <property type="entry name" value="Tetratricopeptide repeat domain"/>
    <property type="match status" value="4"/>
</dbReference>
<dbReference type="AlphaFoldDB" id="A0AA36E0L4"/>
<accession>A0AA36E0L4</accession>
<dbReference type="InterPro" id="IPR051222">
    <property type="entry name" value="PPR/CCM1_RNA-binding"/>
</dbReference>
<evidence type="ECO:0000313" key="4">
    <source>
        <dbReference type="Proteomes" id="UP001177003"/>
    </source>
</evidence>
<feature type="repeat" description="PPR" evidence="2">
    <location>
        <begin position="322"/>
        <end position="357"/>
    </location>
</feature>
<dbReference type="Proteomes" id="UP001177003">
    <property type="component" value="Chromosome 3"/>
</dbReference>
<keyword evidence="1" id="KW-0677">Repeat</keyword>
<dbReference type="PANTHER" id="PTHR47942:SF99">
    <property type="entry name" value="PENTACOTRIPEPTIDE-REPEAT REGION OF PRORP DOMAIN-CONTAINING PROTEIN"/>
    <property type="match status" value="1"/>
</dbReference>
<name>A0AA36E0L4_LACSI</name>
<feature type="repeat" description="PPR" evidence="2">
    <location>
        <begin position="358"/>
        <end position="392"/>
    </location>
</feature>
<feature type="repeat" description="PPR" evidence="2">
    <location>
        <begin position="428"/>
        <end position="457"/>
    </location>
</feature>
<dbReference type="Pfam" id="PF12854">
    <property type="entry name" value="PPR_1"/>
    <property type="match status" value="2"/>
</dbReference>
<dbReference type="NCBIfam" id="TIGR00756">
    <property type="entry name" value="PPR"/>
    <property type="match status" value="6"/>
</dbReference>
<protein>
    <submittedName>
        <fullName evidence="3">Uncharacterized protein</fullName>
    </submittedName>
</protein>
<sequence>MEERGCQPDSVTYNVLLQGILKYVHHDMVEMLLLEMEGKGFSLDASTVSMLLDHIKARSFDASLLKLIGQSLLMVNPSGRSSKIILVLPAKPKHVVSSVVSPPLNKFKDTSVAHSTLISSFSQFGTGIFTPKTISARFLSTSSPNRQTPVNHYRSMSEKITNLDDALQLFDEMTKRKPLPSVFKFTQLLQAVTKMKQYSCSVDLFKRMNALRVPVNVHTISIVIKCCCQMHRTNEGFAVLGYGFKHNILPNVCTFNTLLNGLILENRVLKAERLFKKLIKVELCEPNTITYSTMIKGLCRFGNNDTAIALLKLMDRRGCKPDVITYSIIIDSLCKDKMVDDALGIFKEMVFKKGILPNIVTYNSLIHGLCNLCRWDDVSKLLKEMEDDRISLDVRTYSILVDTLCKEGKVEDANCIINLMTERRKVPDVVTYNSLIDGYCLRGEMGKAKEVFDLIGV</sequence>
<evidence type="ECO:0000256" key="1">
    <source>
        <dbReference type="ARBA" id="ARBA00022737"/>
    </source>
</evidence>
<dbReference type="InterPro" id="IPR011990">
    <property type="entry name" value="TPR-like_helical_dom_sf"/>
</dbReference>